<dbReference type="Proteomes" id="UP000247810">
    <property type="component" value="Unassembled WGS sequence"/>
</dbReference>
<sequence>MTALLGRAAFHILFREKKKKIARFLRTITPDSVLSDLNTCLVRDGITSITPQDIFYASSIRDSPQEQPYWTKKSFQIHLSKAHPDATIPDTAIDVLWSCLCFYAYHPFPLPGAGDGKLELPAFERGLILLSLQGTRFLGAVDDGLGHSWGLSEKPCNCRLRLNRIFRSTSLVNRQSIPDPQIAGFDAFVTDDVVDAILLIFPAQPKLLPSLGQLKPLADRFLQGRTDQYQTNFNDLANLLCLIMRLKVYEPTWGRDFHYGSFEESTPEKEELANILARSFCLGQDEHLAPDSVLQALNILPNLEQWFHQLWATLFQPSMSTEMPGLETEPSPDTTMDGILRAVSLFIPPFQAHKRTDWDRKVKSITFQDCYDSISQGLTDSFDLDHILQQIFHNDPNDRSHLVLFLGNQAQDSKRVVVGAFFPSLTLPTWVQTPSAEDKKQPEQRNQSKIAPPQLLFQLQPSFSLFRWNGENNIPSPRAYDSATVQIDRPNCIGDPNRSKVGVEIDPVTKQATFLRGTATAANRTSGGYEEVTRNYDGAETVNGDQQERKTHFTVTRIAIFNVEGGPHYHRDPPW</sequence>
<proteinExistence type="predicted"/>
<evidence type="ECO:0000313" key="1">
    <source>
        <dbReference type="EMBL" id="PYH98274.1"/>
    </source>
</evidence>
<accession>A0A319DNN7</accession>
<gene>
    <name evidence="1" type="ORF">BO71DRAFT_316592</name>
</gene>
<evidence type="ECO:0008006" key="3">
    <source>
        <dbReference type="Google" id="ProtNLM"/>
    </source>
</evidence>
<reference evidence="1 2" key="1">
    <citation type="submission" date="2018-02" db="EMBL/GenBank/DDBJ databases">
        <title>The genomes of Aspergillus section Nigri reveals drivers in fungal speciation.</title>
        <authorList>
            <consortium name="DOE Joint Genome Institute"/>
            <person name="Vesth T.C."/>
            <person name="Nybo J."/>
            <person name="Theobald S."/>
            <person name="Brandl J."/>
            <person name="Frisvad J.C."/>
            <person name="Nielsen K.F."/>
            <person name="Lyhne E.K."/>
            <person name="Kogle M.E."/>
            <person name="Kuo A."/>
            <person name="Riley R."/>
            <person name="Clum A."/>
            <person name="Nolan M."/>
            <person name="Lipzen A."/>
            <person name="Salamov A."/>
            <person name="Henrissat B."/>
            <person name="Wiebenga A."/>
            <person name="De vries R.P."/>
            <person name="Grigoriev I.V."/>
            <person name="Mortensen U.H."/>
            <person name="Andersen M.R."/>
            <person name="Baker S.E."/>
        </authorList>
    </citation>
    <scope>NUCLEOTIDE SEQUENCE [LARGE SCALE GENOMIC DNA]</scope>
    <source>
        <strain evidence="1 2">CBS 707.79</strain>
    </source>
</reference>
<dbReference type="OrthoDB" id="5343429at2759"/>
<organism evidence="1 2">
    <name type="scientific">Aspergillus ellipticus CBS 707.79</name>
    <dbReference type="NCBI Taxonomy" id="1448320"/>
    <lineage>
        <taxon>Eukaryota</taxon>
        <taxon>Fungi</taxon>
        <taxon>Dikarya</taxon>
        <taxon>Ascomycota</taxon>
        <taxon>Pezizomycotina</taxon>
        <taxon>Eurotiomycetes</taxon>
        <taxon>Eurotiomycetidae</taxon>
        <taxon>Eurotiales</taxon>
        <taxon>Aspergillaceae</taxon>
        <taxon>Aspergillus</taxon>
        <taxon>Aspergillus subgen. Circumdati</taxon>
    </lineage>
</organism>
<dbReference type="EMBL" id="KZ825813">
    <property type="protein sequence ID" value="PYH98274.1"/>
    <property type="molecule type" value="Genomic_DNA"/>
</dbReference>
<dbReference type="AlphaFoldDB" id="A0A319DNN7"/>
<dbReference type="VEuPathDB" id="FungiDB:BO71DRAFT_316592"/>
<protein>
    <recommendedName>
        <fullName evidence="3">TLDc domain-containing protein</fullName>
    </recommendedName>
</protein>
<keyword evidence="2" id="KW-1185">Reference proteome</keyword>
<name>A0A319DNN7_9EURO</name>
<evidence type="ECO:0000313" key="2">
    <source>
        <dbReference type="Proteomes" id="UP000247810"/>
    </source>
</evidence>